<dbReference type="STRING" id="3750.A0A498HPA6"/>
<organism evidence="1 2">
    <name type="scientific">Malus domestica</name>
    <name type="common">Apple</name>
    <name type="synonym">Pyrus malus</name>
    <dbReference type="NCBI Taxonomy" id="3750"/>
    <lineage>
        <taxon>Eukaryota</taxon>
        <taxon>Viridiplantae</taxon>
        <taxon>Streptophyta</taxon>
        <taxon>Embryophyta</taxon>
        <taxon>Tracheophyta</taxon>
        <taxon>Spermatophyta</taxon>
        <taxon>Magnoliopsida</taxon>
        <taxon>eudicotyledons</taxon>
        <taxon>Gunneridae</taxon>
        <taxon>Pentapetalae</taxon>
        <taxon>rosids</taxon>
        <taxon>fabids</taxon>
        <taxon>Rosales</taxon>
        <taxon>Rosaceae</taxon>
        <taxon>Amygdaloideae</taxon>
        <taxon>Maleae</taxon>
        <taxon>Malus</taxon>
    </lineage>
</organism>
<name>A0A498HPA6_MALDO</name>
<proteinExistence type="predicted"/>
<evidence type="ECO:0000313" key="2">
    <source>
        <dbReference type="Proteomes" id="UP000290289"/>
    </source>
</evidence>
<gene>
    <name evidence="1" type="ORF">DVH24_012413</name>
</gene>
<accession>A0A498HPA6</accession>
<sequence length="102" mass="11497">MTTYSFESMKMEKIRAPYGSWKPPITAELSPAPPSYSSVPPAQARNIYHALLLWSMKENNTVSAEAESAKFTLEQQMIVFARSVGRFKVAEEITPTRIDNLD</sequence>
<protein>
    <submittedName>
        <fullName evidence="1">Uncharacterized protein</fullName>
    </submittedName>
</protein>
<reference evidence="1 2" key="1">
    <citation type="submission" date="2018-10" db="EMBL/GenBank/DDBJ databases">
        <title>A high-quality apple genome assembly.</title>
        <authorList>
            <person name="Hu J."/>
        </authorList>
    </citation>
    <scope>NUCLEOTIDE SEQUENCE [LARGE SCALE GENOMIC DNA]</scope>
    <source>
        <strain evidence="2">cv. HFTH1</strain>
        <tissue evidence="1">Young leaf</tissue>
    </source>
</reference>
<dbReference type="AlphaFoldDB" id="A0A498HPA6"/>
<keyword evidence="2" id="KW-1185">Reference proteome</keyword>
<dbReference type="EMBL" id="RDQH01000341">
    <property type="protein sequence ID" value="RXH72729.1"/>
    <property type="molecule type" value="Genomic_DNA"/>
</dbReference>
<dbReference type="Proteomes" id="UP000290289">
    <property type="component" value="Chromosome 15"/>
</dbReference>
<evidence type="ECO:0000313" key="1">
    <source>
        <dbReference type="EMBL" id="RXH72729.1"/>
    </source>
</evidence>
<comment type="caution">
    <text evidence="1">The sequence shown here is derived from an EMBL/GenBank/DDBJ whole genome shotgun (WGS) entry which is preliminary data.</text>
</comment>